<gene>
    <name evidence="1" type="ORF">RPERSI_LOCUS13447</name>
</gene>
<reference evidence="1" key="1">
    <citation type="submission" date="2021-06" db="EMBL/GenBank/DDBJ databases">
        <authorList>
            <person name="Kallberg Y."/>
            <person name="Tangrot J."/>
            <person name="Rosling A."/>
        </authorList>
    </citation>
    <scope>NUCLEOTIDE SEQUENCE</scope>
    <source>
        <strain evidence="1">MA461A</strain>
    </source>
</reference>
<feature type="non-terminal residue" evidence="1">
    <location>
        <position position="1"/>
    </location>
</feature>
<sequence length="46" mass="5298">ASKEENARSKNKIRFCYEFGEDISENTSEAFKYYMKLAKIGNCLGL</sequence>
<keyword evidence="2" id="KW-1185">Reference proteome</keyword>
<dbReference type="EMBL" id="CAJVQC010029879">
    <property type="protein sequence ID" value="CAG8743948.1"/>
    <property type="molecule type" value="Genomic_DNA"/>
</dbReference>
<accession>A0ACA9QB13</accession>
<proteinExistence type="predicted"/>
<dbReference type="Proteomes" id="UP000789920">
    <property type="component" value="Unassembled WGS sequence"/>
</dbReference>
<evidence type="ECO:0000313" key="1">
    <source>
        <dbReference type="EMBL" id="CAG8743948.1"/>
    </source>
</evidence>
<organism evidence="1 2">
    <name type="scientific">Racocetra persica</name>
    <dbReference type="NCBI Taxonomy" id="160502"/>
    <lineage>
        <taxon>Eukaryota</taxon>
        <taxon>Fungi</taxon>
        <taxon>Fungi incertae sedis</taxon>
        <taxon>Mucoromycota</taxon>
        <taxon>Glomeromycotina</taxon>
        <taxon>Glomeromycetes</taxon>
        <taxon>Diversisporales</taxon>
        <taxon>Gigasporaceae</taxon>
        <taxon>Racocetra</taxon>
    </lineage>
</organism>
<name>A0ACA9QB13_9GLOM</name>
<evidence type="ECO:0000313" key="2">
    <source>
        <dbReference type="Proteomes" id="UP000789920"/>
    </source>
</evidence>
<protein>
    <submittedName>
        <fullName evidence="1">31452_t:CDS:1</fullName>
    </submittedName>
</protein>
<comment type="caution">
    <text evidence="1">The sequence shown here is derived from an EMBL/GenBank/DDBJ whole genome shotgun (WGS) entry which is preliminary data.</text>
</comment>